<feature type="region of interest" description="Disordered" evidence="1">
    <location>
        <begin position="77"/>
        <end position="105"/>
    </location>
</feature>
<evidence type="ECO:0000256" key="1">
    <source>
        <dbReference type="SAM" id="MobiDB-lite"/>
    </source>
</evidence>
<dbReference type="EMBL" id="BNCO01000087">
    <property type="protein sequence ID" value="GIL66576.1"/>
    <property type="molecule type" value="Genomic_DNA"/>
</dbReference>
<proteinExistence type="predicted"/>
<feature type="compositionally biased region" description="Low complexity" evidence="1">
    <location>
        <begin position="511"/>
        <end position="523"/>
    </location>
</feature>
<evidence type="ECO:0000313" key="3">
    <source>
        <dbReference type="Proteomes" id="UP000747399"/>
    </source>
</evidence>
<gene>
    <name evidence="2" type="ORF">Vafri_20073</name>
</gene>
<organism evidence="2 3">
    <name type="scientific">Volvox africanus</name>
    <dbReference type="NCBI Taxonomy" id="51714"/>
    <lineage>
        <taxon>Eukaryota</taxon>
        <taxon>Viridiplantae</taxon>
        <taxon>Chlorophyta</taxon>
        <taxon>core chlorophytes</taxon>
        <taxon>Chlorophyceae</taxon>
        <taxon>CS clade</taxon>
        <taxon>Chlamydomonadales</taxon>
        <taxon>Volvocaceae</taxon>
        <taxon>Volvox</taxon>
    </lineage>
</organism>
<feature type="compositionally biased region" description="Polar residues" evidence="1">
    <location>
        <begin position="265"/>
        <end position="280"/>
    </location>
</feature>
<accession>A0A8J4BW48</accession>
<dbReference type="Proteomes" id="UP000747399">
    <property type="component" value="Unassembled WGS sequence"/>
</dbReference>
<dbReference type="AlphaFoldDB" id="A0A8J4BW48"/>
<protein>
    <submittedName>
        <fullName evidence="2">Uncharacterized protein</fullName>
    </submittedName>
</protein>
<feature type="region of interest" description="Disordered" evidence="1">
    <location>
        <begin position="264"/>
        <end position="335"/>
    </location>
</feature>
<feature type="region of interest" description="Disordered" evidence="1">
    <location>
        <begin position="508"/>
        <end position="532"/>
    </location>
</feature>
<feature type="compositionally biased region" description="Pro residues" evidence="1">
    <location>
        <begin position="317"/>
        <end position="329"/>
    </location>
</feature>
<evidence type="ECO:0000313" key="2">
    <source>
        <dbReference type="EMBL" id="GIL66576.1"/>
    </source>
</evidence>
<keyword evidence="3" id="KW-1185">Reference proteome</keyword>
<feature type="non-terminal residue" evidence="2">
    <location>
        <position position="1"/>
    </location>
</feature>
<sequence>MKMVVNQKLNVGDVEGEDYDCAALESSLSSLLGFLDPSSREPTSAMDVDKKRTVSDTVKAAKREAGAQQPFQAEVEVEVSAGEAGSTSESIHRRNKNSSGGASSASCGENANLGIISCSGDKEGLGAAAQPREPSSFVQHQNYQTPLQQAISEEVSVVTKRASSSSCSSDGAGSSNAATVSPDLGLKVADMCRATVRDMLKEVLLETLPLQNAVEVLFKMDSHSGWNAIRACATAILASSSTFRSGSIATAAFPALSPMYRGSASLPSTPAKTCTDSFTAGGNLPSAPPLLPPLTAPPMHLKDVADASARGRATSPEAPPSLPPPPPASGPAALSSVLPLAGSTLAPLTPARSAPGAIPAPGPIYGSGSVSSPTRADAGGRVPAGSGESTPLASGPSSIASAPAAGALDGSGAGPSSSSPPLLTSLLQQHPHLVDCLQHHPQLLSSILNMAGGSGGTSTGGVVSAEVLSAKSASAAAPAFDEVHAGGGAGGYGVVLAGLHHHPQLGSPLTSSGMRSPPSLSSPAAHGAGIWGSPIPSRGSPISVAGPFGSPQSHAGAQSGLEAFHALMGSGGGVPGGGQGVGMMLQGTDPNAAGYSCKTFEELSLAVRDKIQSVLDTCGPHIRAEHFDAGVRHWLLQLQMLFGEMCAVSALHAIETAANLEGVRRMKAFITTRLIDHYEQMVWAQDPQGYAMRKLTPDLIAVLEELVQGDKGLRWTHFDPKVLDTIREIRTPDAVRTRLSKLCAQELNGVQNVPAYLYTLLSKRGKTAKQAAAQKQMQELALRLAAAQGVGIGMGF</sequence>
<reference evidence="2" key="1">
    <citation type="journal article" date="2021" name="Proc. Natl. Acad. Sci. U.S.A.">
        <title>Three genomes in the algal genus Volvox reveal the fate of a haploid sex-determining region after a transition to homothallism.</title>
        <authorList>
            <person name="Yamamoto K."/>
            <person name="Hamaji T."/>
            <person name="Kawai-Toyooka H."/>
            <person name="Matsuzaki R."/>
            <person name="Takahashi F."/>
            <person name="Nishimura Y."/>
            <person name="Kawachi M."/>
            <person name="Noguchi H."/>
            <person name="Minakuchi Y."/>
            <person name="Umen J.G."/>
            <person name="Toyoda A."/>
            <person name="Nozaki H."/>
        </authorList>
    </citation>
    <scope>NUCLEOTIDE SEQUENCE</scope>
    <source>
        <strain evidence="2">NIES-3780</strain>
    </source>
</reference>
<comment type="caution">
    <text evidence="2">The sequence shown here is derived from an EMBL/GenBank/DDBJ whole genome shotgun (WGS) entry which is preliminary data.</text>
</comment>
<feature type="region of interest" description="Disordered" evidence="1">
    <location>
        <begin position="365"/>
        <end position="424"/>
    </location>
</feature>
<name>A0A8J4BW48_9CHLO</name>
<feature type="compositionally biased region" description="Low complexity" evidence="1">
    <location>
        <begin position="391"/>
        <end position="424"/>
    </location>
</feature>
<feature type="compositionally biased region" description="Pro residues" evidence="1">
    <location>
        <begin position="286"/>
        <end position="296"/>
    </location>
</feature>